<keyword evidence="3" id="KW-0862">Zinc</keyword>
<dbReference type="PANTHER" id="PTHR10907:SF47">
    <property type="entry name" value="REGUCALCIN"/>
    <property type="match status" value="1"/>
</dbReference>
<dbReference type="SUPFAM" id="SSF63829">
    <property type="entry name" value="Calcium-dependent phosphotriesterase"/>
    <property type="match status" value="1"/>
</dbReference>
<dbReference type="EMBL" id="JAAGAA010000005">
    <property type="protein sequence ID" value="NDV12570.1"/>
    <property type="molecule type" value="Genomic_DNA"/>
</dbReference>
<dbReference type="InterPro" id="IPR005511">
    <property type="entry name" value="SMP-30"/>
</dbReference>
<sequence length="290" mass="31460">MKNLRTVVENAAELGECPRWSVAEQALYWVDITGQTLLRLDAQGGLRRYPFLQQIGCFALRQTGGFVVALRDGVYLTDADGVLEKMLAPNPTDPACSRFNDGRADAHGNFWAGTLWEPRDAPNGKLVRVRPDGQSDVVAGDVTVSNGLAFSPDGRWLMHADTRGPALWRYPLDEHGEICGERALVRRFAADEGRPDGAAFDAAGTYWVALFDGACVLGLDIETGHTVGRLNVPARWPTMVAFGGANLKTLYITTSREKRSAAELAAWPRSGDLFAVDMDVAGLPEPCAAL</sequence>
<evidence type="ECO:0000256" key="2">
    <source>
        <dbReference type="PIRSR" id="PIRSR605511-1"/>
    </source>
</evidence>
<dbReference type="InterPro" id="IPR011042">
    <property type="entry name" value="6-blade_b-propeller_TolB-like"/>
</dbReference>
<dbReference type="GO" id="GO:0005509">
    <property type="term" value="F:calcium ion binding"/>
    <property type="evidence" value="ECO:0007669"/>
    <property type="project" value="TreeGrafter"/>
</dbReference>
<gene>
    <name evidence="5" type="ORF">GZH52_07130</name>
</gene>
<comment type="caution">
    <text evidence="5">The sequence shown here is derived from an EMBL/GenBank/DDBJ whole genome shotgun (WGS) entry which is preliminary data.</text>
</comment>
<dbReference type="GO" id="GO:0004341">
    <property type="term" value="F:gluconolactonase activity"/>
    <property type="evidence" value="ECO:0007669"/>
    <property type="project" value="TreeGrafter"/>
</dbReference>
<dbReference type="RefSeq" id="WP_163315796.1">
    <property type="nucleotide sequence ID" value="NZ_JAAGAA010000005.1"/>
</dbReference>
<feature type="binding site" evidence="3">
    <location>
        <position position="100"/>
    </location>
    <ligand>
        <name>substrate</name>
    </ligand>
</feature>
<name>A0A6B2KR09_9NEIS</name>
<dbReference type="PRINTS" id="PR01790">
    <property type="entry name" value="SMP30FAMILY"/>
</dbReference>
<accession>A0A6B2KR09</accession>
<feature type="binding site" evidence="3">
    <location>
        <position position="16"/>
    </location>
    <ligand>
        <name>a divalent metal cation</name>
        <dbReference type="ChEBI" id="CHEBI:60240"/>
    </ligand>
</feature>
<comment type="cofactor">
    <cofactor evidence="3">
        <name>Zn(2+)</name>
        <dbReference type="ChEBI" id="CHEBI:29105"/>
    </cofactor>
    <text evidence="3">Binds 1 divalent metal cation per subunit.</text>
</comment>
<feature type="binding site" evidence="3">
    <location>
        <position position="98"/>
    </location>
    <ligand>
        <name>substrate</name>
    </ligand>
</feature>
<reference evidence="5 6" key="1">
    <citation type="submission" date="2020-02" db="EMBL/GenBank/DDBJ databases">
        <authorList>
            <person name="Yang Z."/>
        </authorList>
    </citation>
    <scope>NUCLEOTIDE SEQUENCE [LARGE SCALE GENOMIC DNA]</scope>
    <source>
        <strain evidence="5 6">HX-7-9</strain>
    </source>
</reference>
<evidence type="ECO:0000313" key="5">
    <source>
        <dbReference type="EMBL" id="NDV12570.1"/>
    </source>
</evidence>
<protein>
    <submittedName>
        <fullName evidence="5">SMP-30/gluconolactonase/LRE family protein</fullName>
    </submittedName>
</protein>
<feature type="binding site" evidence="3">
    <location>
        <position position="196"/>
    </location>
    <ligand>
        <name>a divalent metal cation</name>
        <dbReference type="ChEBI" id="CHEBI:60240"/>
    </ligand>
</feature>
<organism evidence="5 6">
    <name type="scientific">Crenobacter caeni</name>
    <dbReference type="NCBI Taxonomy" id="2705474"/>
    <lineage>
        <taxon>Bacteria</taxon>
        <taxon>Pseudomonadati</taxon>
        <taxon>Pseudomonadota</taxon>
        <taxon>Betaproteobacteria</taxon>
        <taxon>Neisseriales</taxon>
        <taxon>Neisseriaceae</taxon>
        <taxon>Crenobacter</taxon>
    </lineage>
</organism>
<dbReference type="Proteomes" id="UP000482578">
    <property type="component" value="Unassembled WGS sequence"/>
</dbReference>
<feature type="domain" description="SMP-30/Gluconolactonase/LRE-like region" evidence="4">
    <location>
        <begin position="14"/>
        <end position="255"/>
    </location>
</feature>
<evidence type="ECO:0000256" key="1">
    <source>
        <dbReference type="ARBA" id="ARBA00008853"/>
    </source>
</evidence>
<dbReference type="GO" id="GO:0019853">
    <property type="term" value="P:L-ascorbic acid biosynthetic process"/>
    <property type="evidence" value="ECO:0007669"/>
    <property type="project" value="TreeGrafter"/>
</dbReference>
<dbReference type="Pfam" id="PF08450">
    <property type="entry name" value="SGL"/>
    <property type="match status" value="1"/>
</dbReference>
<keyword evidence="3" id="KW-0479">Metal-binding</keyword>
<evidence type="ECO:0000313" key="6">
    <source>
        <dbReference type="Proteomes" id="UP000482578"/>
    </source>
</evidence>
<proteinExistence type="inferred from homology"/>
<evidence type="ECO:0000259" key="4">
    <source>
        <dbReference type="Pfam" id="PF08450"/>
    </source>
</evidence>
<dbReference type="AlphaFoldDB" id="A0A6B2KR09"/>
<evidence type="ECO:0000256" key="3">
    <source>
        <dbReference type="PIRSR" id="PIRSR605511-2"/>
    </source>
</evidence>
<dbReference type="InterPro" id="IPR013658">
    <property type="entry name" value="SGL"/>
</dbReference>
<dbReference type="PANTHER" id="PTHR10907">
    <property type="entry name" value="REGUCALCIN"/>
    <property type="match status" value="1"/>
</dbReference>
<feature type="active site" description="Proton donor/acceptor" evidence="2">
    <location>
        <position position="196"/>
    </location>
</feature>
<comment type="similarity">
    <text evidence="1">Belongs to the SMP-30/CGR1 family.</text>
</comment>
<keyword evidence="6" id="KW-1185">Reference proteome</keyword>
<feature type="binding site" evidence="3">
    <location>
        <position position="146"/>
    </location>
    <ligand>
        <name>a divalent metal cation</name>
        <dbReference type="ChEBI" id="CHEBI:60240"/>
    </ligand>
</feature>
<dbReference type="Gene3D" id="2.120.10.30">
    <property type="entry name" value="TolB, C-terminal domain"/>
    <property type="match status" value="1"/>
</dbReference>